<keyword evidence="2" id="KW-0812">Transmembrane</keyword>
<dbReference type="PANTHER" id="PTHR40465">
    <property type="entry name" value="CHROMOSOME 1, WHOLE GENOME SHOTGUN SEQUENCE"/>
    <property type="match status" value="1"/>
</dbReference>
<feature type="transmembrane region" description="Helical" evidence="2">
    <location>
        <begin position="32"/>
        <end position="54"/>
    </location>
</feature>
<dbReference type="Proteomes" id="UP000256964">
    <property type="component" value="Unassembled WGS sequence"/>
</dbReference>
<feature type="transmembrane region" description="Helical" evidence="2">
    <location>
        <begin position="141"/>
        <end position="167"/>
    </location>
</feature>
<feature type="region of interest" description="Disordered" evidence="1">
    <location>
        <begin position="329"/>
        <end position="356"/>
    </location>
</feature>
<feature type="transmembrane region" description="Helical" evidence="2">
    <location>
        <begin position="223"/>
        <end position="244"/>
    </location>
</feature>
<keyword evidence="5" id="KW-1185">Reference proteome</keyword>
<organism evidence="4 5">
    <name type="scientific">Lentinus brumalis</name>
    <dbReference type="NCBI Taxonomy" id="2498619"/>
    <lineage>
        <taxon>Eukaryota</taxon>
        <taxon>Fungi</taxon>
        <taxon>Dikarya</taxon>
        <taxon>Basidiomycota</taxon>
        <taxon>Agaricomycotina</taxon>
        <taxon>Agaricomycetes</taxon>
        <taxon>Polyporales</taxon>
        <taxon>Polyporaceae</taxon>
        <taxon>Lentinus</taxon>
    </lineage>
</organism>
<evidence type="ECO:0000256" key="2">
    <source>
        <dbReference type="SAM" id="Phobius"/>
    </source>
</evidence>
<dbReference type="STRING" id="139420.A0A371CUQ3"/>
<proteinExistence type="predicted"/>
<protein>
    <recommendedName>
        <fullName evidence="3">DUF6534 domain-containing protein</fullName>
    </recommendedName>
</protein>
<dbReference type="AlphaFoldDB" id="A0A371CUQ3"/>
<feature type="transmembrane region" description="Helical" evidence="2">
    <location>
        <begin position="250"/>
        <end position="270"/>
    </location>
</feature>
<keyword evidence="2" id="KW-0472">Membrane</keyword>
<dbReference type="EMBL" id="KZ857456">
    <property type="protein sequence ID" value="RDX44018.1"/>
    <property type="molecule type" value="Genomic_DNA"/>
</dbReference>
<gene>
    <name evidence="4" type="ORF">OH76DRAFT_1122946</name>
</gene>
<evidence type="ECO:0000259" key="3">
    <source>
        <dbReference type="Pfam" id="PF20152"/>
    </source>
</evidence>
<evidence type="ECO:0000313" key="5">
    <source>
        <dbReference type="Proteomes" id="UP000256964"/>
    </source>
</evidence>
<feature type="transmembrane region" description="Helical" evidence="2">
    <location>
        <begin position="66"/>
        <end position="87"/>
    </location>
</feature>
<dbReference type="InterPro" id="IPR045339">
    <property type="entry name" value="DUF6534"/>
</dbReference>
<sequence>MDLSLAPPAADGSGGSALRDGLLQVPSLANTYGAYLIGTFFGTGLYGFFVHQVYRYARLFPTDTLFIRLLILTVMILETIHMVFTMHTCYYYTISNYFNPAVLNRGIWSLNVIPILVGVNMFISQLFFARRVYLIGKHYRFVVAISMLFFVVEIAFSVAAVGEVIAISTFDSISKVNHLLAGTFGAAIVGDTLLTGSLMWVLSRNRSVETRQIEPFIETLNVYIINTGLLHDVLNTVSFIAVLALPHGLIHGSVSIIATRLYGNTLMAVLNSRKLNVSRGIEVLDGEVSMNIFSRATRLAAQERWNVPQVPDSSAPSVINIQVTTEMGGDMDKRMSKNPNVNMDEVRRTDWKTARQ</sequence>
<evidence type="ECO:0000313" key="4">
    <source>
        <dbReference type="EMBL" id="RDX44018.1"/>
    </source>
</evidence>
<feature type="compositionally biased region" description="Basic and acidic residues" evidence="1">
    <location>
        <begin position="344"/>
        <end position="356"/>
    </location>
</feature>
<feature type="transmembrane region" description="Helical" evidence="2">
    <location>
        <begin position="107"/>
        <end position="129"/>
    </location>
</feature>
<feature type="transmembrane region" description="Helical" evidence="2">
    <location>
        <begin position="179"/>
        <end position="202"/>
    </location>
</feature>
<keyword evidence="2" id="KW-1133">Transmembrane helix</keyword>
<dbReference type="Pfam" id="PF20152">
    <property type="entry name" value="DUF6534"/>
    <property type="match status" value="1"/>
</dbReference>
<evidence type="ECO:0000256" key="1">
    <source>
        <dbReference type="SAM" id="MobiDB-lite"/>
    </source>
</evidence>
<name>A0A371CUQ3_9APHY</name>
<dbReference type="OrthoDB" id="2747775at2759"/>
<feature type="domain" description="DUF6534" evidence="3">
    <location>
        <begin position="188"/>
        <end position="274"/>
    </location>
</feature>
<reference evidence="4 5" key="1">
    <citation type="journal article" date="2018" name="Biotechnol. Biofuels">
        <title>Integrative visual omics of the white-rot fungus Polyporus brumalis exposes the biotechnological potential of its oxidative enzymes for delignifying raw plant biomass.</title>
        <authorList>
            <person name="Miyauchi S."/>
            <person name="Rancon A."/>
            <person name="Drula E."/>
            <person name="Hage H."/>
            <person name="Chaduli D."/>
            <person name="Favel A."/>
            <person name="Grisel S."/>
            <person name="Henrissat B."/>
            <person name="Herpoel-Gimbert I."/>
            <person name="Ruiz-Duenas F.J."/>
            <person name="Chevret D."/>
            <person name="Hainaut M."/>
            <person name="Lin J."/>
            <person name="Wang M."/>
            <person name="Pangilinan J."/>
            <person name="Lipzen A."/>
            <person name="Lesage-Meessen L."/>
            <person name="Navarro D."/>
            <person name="Riley R."/>
            <person name="Grigoriev I.V."/>
            <person name="Zhou S."/>
            <person name="Raouche S."/>
            <person name="Rosso M.N."/>
        </authorList>
    </citation>
    <scope>NUCLEOTIDE SEQUENCE [LARGE SCALE GENOMIC DNA]</scope>
    <source>
        <strain evidence="4 5">BRFM 1820</strain>
    </source>
</reference>
<accession>A0A371CUQ3</accession>
<dbReference type="PANTHER" id="PTHR40465:SF1">
    <property type="entry name" value="DUF6534 DOMAIN-CONTAINING PROTEIN"/>
    <property type="match status" value="1"/>
</dbReference>